<dbReference type="PANTHER" id="PTHR18964">
    <property type="entry name" value="ROK (REPRESSOR, ORF, KINASE) FAMILY"/>
    <property type="match status" value="1"/>
</dbReference>
<keyword evidence="3" id="KW-0859">Xylose metabolism</keyword>
<evidence type="ECO:0000256" key="2">
    <source>
        <dbReference type="ARBA" id="ARBA00006479"/>
    </source>
</evidence>
<dbReference type="Pfam" id="PF00480">
    <property type="entry name" value="ROK"/>
    <property type="match status" value="1"/>
</dbReference>
<dbReference type="InterPro" id="IPR036390">
    <property type="entry name" value="WH_DNA-bd_sf"/>
</dbReference>
<evidence type="ECO:0000313" key="5">
    <source>
        <dbReference type="Proteomes" id="UP001549055"/>
    </source>
</evidence>
<gene>
    <name evidence="4" type="ORF">ABID27_000861</name>
</gene>
<reference evidence="4 5" key="1">
    <citation type="submission" date="2024-06" db="EMBL/GenBank/DDBJ databases">
        <title>Genomic Encyclopedia of Type Strains, Phase IV (KMG-IV): sequencing the most valuable type-strain genomes for metagenomic binning, comparative biology and taxonomic classification.</title>
        <authorList>
            <person name="Goeker M."/>
        </authorList>
    </citation>
    <scope>NUCLEOTIDE SEQUENCE [LARGE SCALE GENOMIC DNA]</scope>
    <source>
        <strain evidence="4 5">DSM 15349</strain>
    </source>
</reference>
<dbReference type="SUPFAM" id="SSF53067">
    <property type="entry name" value="Actin-like ATPase domain"/>
    <property type="match status" value="2"/>
</dbReference>
<sequence>MKTSKIQHRLRSSVLEQIYISGEISRTDIATATGITPATTTSITADLIQQGIVEEIGESTQVKPKVGRKKKLLSIREAHSYYIGSEISEREFTYTLADNLGNIMYQKEYTLLISEISENGHQLYIQYLSDFMSFCDRPITAIGICLPGRYFNEGKVHTNNPLWKNFNLDIIKNSLSIPVFFSNNVNAMSLAKRLFSKGENKDNFIYFHFRRGMHLSYMYEGRIYGRTNPNVGEVGHTIVQADGEICECGKRGCLQTYASESWLIKKATLLAESNVSTFLKNILDGQTELTLNHLFLAYDYGDGEIINLFHQAIKYIVQVLLNLGNLIDANKIFIHSPLFNHKTLEIELHRLLNEFSSNLIGSPQIILVEPYDDFRGSLGGVALALYKTTLEFERQ</sequence>
<organism evidence="4 5">
    <name type="scientific">Streptococcus gallinaceus</name>
    <dbReference type="NCBI Taxonomy" id="165758"/>
    <lineage>
        <taxon>Bacteria</taxon>
        <taxon>Bacillati</taxon>
        <taxon>Bacillota</taxon>
        <taxon>Bacilli</taxon>
        <taxon>Lactobacillales</taxon>
        <taxon>Streptococcaceae</taxon>
        <taxon>Streptococcus</taxon>
    </lineage>
</organism>
<dbReference type="Proteomes" id="UP001549055">
    <property type="component" value="Unassembled WGS sequence"/>
</dbReference>
<name>A0ABV2JJZ7_9STRE</name>
<dbReference type="EMBL" id="JBEPMK010000003">
    <property type="protein sequence ID" value="MET3644237.1"/>
    <property type="molecule type" value="Genomic_DNA"/>
</dbReference>
<dbReference type="SUPFAM" id="SSF46785">
    <property type="entry name" value="Winged helix' DNA-binding domain"/>
    <property type="match status" value="1"/>
</dbReference>
<comment type="function">
    <text evidence="1">Transcriptional repressor of xylose-utilizing enzymes.</text>
</comment>
<dbReference type="InterPro" id="IPR036388">
    <property type="entry name" value="WH-like_DNA-bd_sf"/>
</dbReference>
<keyword evidence="4" id="KW-0418">Kinase</keyword>
<keyword evidence="5" id="KW-1185">Reference proteome</keyword>
<dbReference type="GO" id="GO:0016301">
    <property type="term" value="F:kinase activity"/>
    <property type="evidence" value="ECO:0007669"/>
    <property type="project" value="UniProtKB-KW"/>
</dbReference>
<dbReference type="Gene3D" id="3.30.420.40">
    <property type="match status" value="2"/>
</dbReference>
<evidence type="ECO:0000256" key="3">
    <source>
        <dbReference type="ARBA" id="ARBA00022629"/>
    </source>
</evidence>
<protein>
    <submittedName>
        <fullName evidence="4">NBD/HSP70 family sugar kinase</fullName>
    </submittedName>
</protein>
<dbReference type="InterPro" id="IPR043129">
    <property type="entry name" value="ATPase_NBD"/>
</dbReference>
<evidence type="ECO:0000313" key="4">
    <source>
        <dbReference type="EMBL" id="MET3644237.1"/>
    </source>
</evidence>
<evidence type="ECO:0000256" key="1">
    <source>
        <dbReference type="ARBA" id="ARBA00002486"/>
    </source>
</evidence>
<dbReference type="Gene3D" id="1.10.10.10">
    <property type="entry name" value="Winged helix-like DNA-binding domain superfamily/Winged helix DNA-binding domain"/>
    <property type="match status" value="1"/>
</dbReference>
<dbReference type="RefSeq" id="WP_253363221.1">
    <property type="nucleotide sequence ID" value="NZ_JALJXU010000001.1"/>
</dbReference>
<keyword evidence="4" id="KW-0808">Transferase</keyword>
<proteinExistence type="inferred from homology"/>
<keyword evidence="3" id="KW-0119">Carbohydrate metabolism</keyword>
<dbReference type="PANTHER" id="PTHR18964:SF149">
    <property type="entry name" value="BIFUNCTIONAL UDP-N-ACETYLGLUCOSAMINE 2-EPIMERASE_N-ACETYLMANNOSAMINE KINASE"/>
    <property type="match status" value="1"/>
</dbReference>
<comment type="similarity">
    <text evidence="2">Belongs to the ROK (NagC/XylR) family.</text>
</comment>
<dbReference type="InterPro" id="IPR000600">
    <property type="entry name" value="ROK"/>
</dbReference>
<comment type="caution">
    <text evidence="4">The sequence shown here is derived from an EMBL/GenBank/DDBJ whole genome shotgun (WGS) entry which is preliminary data.</text>
</comment>
<accession>A0ABV2JJZ7</accession>